<evidence type="ECO:0000313" key="1">
    <source>
        <dbReference type="EMBL" id="AGF55468.1"/>
    </source>
</evidence>
<name>M1MGJ1_9CLOT</name>
<protein>
    <submittedName>
        <fullName evidence="1">Uncharacterized protein</fullName>
    </submittedName>
</protein>
<organism evidence="1 2">
    <name type="scientific">Clostridium saccharoperbutylacetonicum N1-4(HMT)</name>
    <dbReference type="NCBI Taxonomy" id="931276"/>
    <lineage>
        <taxon>Bacteria</taxon>
        <taxon>Bacillati</taxon>
        <taxon>Bacillota</taxon>
        <taxon>Clostridia</taxon>
        <taxon>Eubacteriales</taxon>
        <taxon>Clostridiaceae</taxon>
        <taxon>Clostridium</taxon>
    </lineage>
</organism>
<evidence type="ECO:0000313" key="2">
    <source>
        <dbReference type="Proteomes" id="UP000011728"/>
    </source>
</evidence>
<dbReference type="EMBL" id="CP004121">
    <property type="protein sequence ID" value="AGF55468.1"/>
    <property type="molecule type" value="Genomic_DNA"/>
</dbReference>
<keyword evidence="2" id="KW-1185">Reference proteome</keyword>
<dbReference type="AlphaFoldDB" id="M1MGJ1"/>
<dbReference type="Proteomes" id="UP000011728">
    <property type="component" value="Chromosome"/>
</dbReference>
<sequence length="177" mass="21029">MFSIEYLILKEEIERVSNITNIKEFDTELNTIEGQISLSFNDEIEGFVDKDIPYADELLFTWFKRLNKVLIYLQTNEFVALSIPERDNVWFEFKRKENLLVINKVKSEQQTSVYDFVTITPIKNIGVLWQEVIVMEEFYNKIINKTKKLLNDIKSYNAILVNSLEYKELKEILEKAQ</sequence>
<dbReference type="RefSeq" id="WP_015391789.1">
    <property type="nucleotide sequence ID" value="NC_020291.1"/>
</dbReference>
<dbReference type="eggNOG" id="ENOG503440D">
    <property type="taxonomic scope" value="Bacteria"/>
</dbReference>
<dbReference type="KEGG" id="csr:Cspa_c16980"/>
<dbReference type="HOGENOM" id="CLU_1466845_0_0_9"/>
<reference evidence="1 2" key="1">
    <citation type="submission" date="2013-02" db="EMBL/GenBank/DDBJ databases">
        <title>Genome sequence of Clostridium saccharoperbutylacetonicum N1-4(HMT).</title>
        <authorList>
            <person name="Poehlein A."/>
            <person name="Daniel R."/>
        </authorList>
    </citation>
    <scope>NUCLEOTIDE SEQUENCE [LARGE SCALE GENOMIC DNA]</scope>
    <source>
        <strain evidence="2">N1-4(HMT)</strain>
    </source>
</reference>
<proteinExistence type="predicted"/>
<gene>
    <name evidence="1" type="ORF">Cspa_c16980</name>
</gene>
<accession>M1MGJ1</accession>
<dbReference type="PATRIC" id="fig|931276.5.peg.1670"/>
<dbReference type="OrthoDB" id="2591193at2"/>